<dbReference type="EMBL" id="JAULSN010000003">
    <property type="protein sequence ID" value="KAK3377251.1"/>
    <property type="molecule type" value="Genomic_DNA"/>
</dbReference>
<evidence type="ECO:0000313" key="3">
    <source>
        <dbReference type="Proteomes" id="UP001287356"/>
    </source>
</evidence>
<keyword evidence="2" id="KW-0418">Kinase</keyword>
<protein>
    <submittedName>
        <fullName evidence="2">Kinase-like domain-containing protein</fullName>
    </submittedName>
</protein>
<dbReference type="GO" id="GO:0005524">
    <property type="term" value="F:ATP binding"/>
    <property type="evidence" value="ECO:0007669"/>
    <property type="project" value="InterPro"/>
</dbReference>
<dbReference type="InterPro" id="IPR000719">
    <property type="entry name" value="Prot_kinase_dom"/>
</dbReference>
<reference evidence="2" key="2">
    <citation type="submission" date="2023-06" db="EMBL/GenBank/DDBJ databases">
        <authorList>
            <consortium name="Lawrence Berkeley National Laboratory"/>
            <person name="Haridas S."/>
            <person name="Hensen N."/>
            <person name="Bonometti L."/>
            <person name="Westerberg I."/>
            <person name="Brannstrom I.O."/>
            <person name="Guillou S."/>
            <person name="Cros-Aarteil S."/>
            <person name="Calhoun S."/>
            <person name="Kuo A."/>
            <person name="Mondo S."/>
            <person name="Pangilinan J."/>
            <person name="Riley R."/>
            <person name="Labutti K."/>
            <person name="Andreopoulos B."/>
            <person name="Lipzen A."/>
            <person name="Chen C."/>
            <person name="Yanf M."/>
            <person name="Daum C."/>
            <person name="Ng V."/>
            <person name="Clum A."/>
            <person name="Steindorff A."/>
            <person name="Ohm R."/>
            <person name="Martin F."/>
            <person name="Silar P."/>
            <person name="Natvig D."/>
            <person name="Lalanne C."/>
            <person name="Gautier V."/>
            <person name="Ament-Velasquez S.L."/>
            <person name="Kruys A."/>
            <person name="Hutchinson M.I."/>
            <person name="Powell A.J."/>
            <person name="Barry K."/>
            <person name="Miller A.N."/>
            <person name="Grigoriev I.V."/>
            <person name="Debuchy R."/>
            <person name="Gladieux P."/>
            <person name="Thoren M.H."/>
            <person name="Johannesson H."/>
        </authorList>
    </citation>
    <scope>NUCLEOTIDE SEQUENCE</scope>
    <source>
        <strain evidence="2">CBS 958.72</strain>
    </source>
</reference>
<dbReference type="GO" id="GO:0004674">
    <property type="term" value="F:protein serine/threonine kinase activity"/>
    <property type="evidence" value="ECO:0007669"/>
    <property type="project" value="TreeGrafter"/>
</dbReference>
<keyword evidence="3" id="KW-1185">Reference proteome</keyword>
<keyword evidence="2" id="KW-0808">Transferase</keyword>
<evidence type="ECO:0000313" key="2">
    <source>
        <dbReference type="EMBL" id="KAK3377251.1"/>
    </source>
</evidence>
<dbReference type="SUPFAM" id="SSF56112">
    <property type="entry name" value="Protein kinase-like (PK-like)"/>
    <property type="match status" value="1"/>
</dbReference>
<proteinExistence type="predicted"/>
<dbReference type="Gene3D" id="1.10.510.10">
    <property type="entry name" value="Transferase(Phosphotransferase) domain 1"/>
    <property type="match status" value="1"/>
</dbReference>
<dbReference type="PANTHER" id="PTHR24359">
    <property type="entry name" value="SERINE/THREONINE-PROTEIN KINASE SBK1"/>
    <property type="match status" value="1"/>
</dbReference>
<gene>
    <name evidence="2" type="ORF">B0T24DRAFT_592866</name>
</gene>
<accession>A0AAE0KJP3</accession>
<reference evidence="2" key="1">
    <citation type="journal article" date="2023" name="Mol. Phylogenet. Evol.">
        <title>Genome-scale phylogeny and comparative genomics of the fungal order Sordariales.</title>
        <authorList>
            <person name="Hensen N."/>
            <person name="Bonometti L."/>
            <person name="Westerberg I."/>
            <person name="Brannstrom I.O."/>
            <person name="Guillou S."/>
            <person name="Cros-Aarteil S."/>
            <person name="Calhoun S."/>
            <person name="Haridas S."/>
            <person name="Kuo A."/>
            <person name="Mondo S."/>
            <person name="Pangilinan J."/>
            <person name="Riley R."/>
            <person name="LaButti K."/>
            <person name="Andreopoulos B."/>
            <person name="Lipzen A."/>
            <person name="Chen C."/>
            <person name="Yan M."/>
            <person name="Daum C."/>
            <person name="Ng V."/>
            <person name="Clum A."/>
            <person name="Steindorff A."/>
            <person name="Ohm R.A."/>
            <person name="Martin F."/>
            <person name="Silar P."/>
            <person name="Natvig D.O."/>
            <person name="Lalanne C."/>
            <person name="Gautier V."/>
            <person name="Ament-Velasquez S.L."/>
            <person name="Kruys A."/>
            <person name="Hutchinson M.I."/>
            <person name="Powell A.J."/>
            <person name="Barry K."/>
            <person name="Miller A.N."/>
            <person name="Grigoriev I.V."/>
            <person name="Debuchy R."/>
            <person name="Gladieux P."/>
            <person name="Hiltunen Thoren M."/>
            <person name="Johannesson H."/>
        </authorList>
    </citation>
    <scope>NUCLEOTIDE SEQUENCE</scope>
    <source>
        <strain evidence="2">CBS 958.72</strain>
    </source>
</reference>
<dbReference type="InterPro" id="IPR011009">
    <property type="entry name" value="Kinase-like_dom_sf"/>
</dbReference>
<comment type="caution">
    <text evidence="2">The sequence shown here is derived from an EMBL/GenBank/DDBJ whole genome shotgun (WGS) entry which is preliminary data.</text>
</comment>
<dbReference type="PANTHER" id="PTHR24359:SF37">
    <property type="entry name" value="PROTEIN KINASE DOMAIN-CONTAINING PROTEIN"/>
    <property type="match status" value="1"/>
</dbReference>
<dbReference type="Proteomes" id="UP001287356">
    <property type="component" value="Unassembled WGS sequence"/>
</dbReference>
<dbReference type="Pfam" id="PF00069">
    <property type="entry name" value="Pkinase"/>
    <property type="match status" value="1"/>
</dbReference>
<dbReference type="PROSITE" id="PS50011">
    <property type="entry name" value="PROTEIN_KINASE_DOM"/>
    <property type="match status" value="1"/>
</dbReference>
<feature type="domain" description="Protein kinase" evidence="1">
    <location>
        <begin position="242"/>
        <end position="595"/>
    </location>
</feature>
<name>A0AAE0KJP3_9PEZI</name>
<dbReference type="AlphaFoldDB" id="A0AAE0KJP3"/>
<organism evidence="2 3">
    <name type="scientific">Lasiosphaeria ovina</name>
    <dbReference type="NCBI Taxonomy" id="92902"/>
    <lineage>
        <taxon>Eukaryota</taxon>
        <taxon>Fungi</taxon>
        <taxon>Dikarya</taxon>
        <taxon>Ascomycota</taxon>
        <taxon>Pezizomycotina</taxon>
        <taxon>Sordariomycetes</taxon>
        <taxon>Sordariomycetidae</taxon>
        <taxon>Sordariales</taxon>
        <taxon>Lasiosphaeriaceae</taxon>
        <taxon>Lasiosphaeria</taxon>
    </lineage>
</organism>
<sequence>MAPETGSAQLPQGEASRFGLGGDIVVIVEDRGEQHYRNDFGALSADSAQKPREPVSLKQLPDALARIMPEGLNESVAYFPRKELDEIMSLSQITKIMPELECFDDQDKAEQADMICFGINGKPPCRKLLAALVGIQCARLIKCAMDDGMRDDCLPLWFEPRDQAFFLKCQNQDHVHSKLNQALSDATTPLLRNALKQSTHSLTAPYLKQLPDKHFHYVLDHGDKLPMETLQVLENLNTNDEDKNAGYVALGGFGKVYKVQINPSHYNFVSAADSRSGDTVSKTPQKCFALKKLNDNKLEVFEEELKSLLFCLHHKFVDEQLLEEGQKHMSHVRASFEIRNKTNSTTEYFFLFDWQDGNLSEFWRNEDKRRNDENHPRCMAQQIFGLAAALQCVHNDRTARQCSPRAQNYYSVYGRHGDLGPSNILYSITERGELELKLADFGLTQLHSRSSRTFDNKKPTHRTETYRGPEFDIKDGMISRATDIFSFGCVILEYITWYLLGNDAVKGFSDTRFKPEPHRPGFATDTYFSIPSKLSTIDDAVLKPQVFEHIENLNKNPRCSWYLHQMLELVVQMLNPNPQKRIQSSRLTKDLHAFRETCNVDQSYYTGYWKSGSLNVSFTFCYLCHSEANFPVSRKPSWDLHYTA</sequence>
<dbReference type="SMART" id="SM00220">
    <property type="entry name" value="S_TKc"/>
    <property type="match status" value="1"/>
</dbReference>
<evidence type="ECO:0000259" key="1">
    <source>
        <dbReference type="PROSITE" id="PS50011"/>
    </source>
</evidence>